<dbReference type="SUPFAM" id="SSF48726">
    <property type="entry name" value="Immunoglobulin"/>
    <property type="match status" value="2"/>
</dbReference>
<dbReference type="PANTHER" id="PTHR11481">
    <property type="entry name" value="IMMUNOGLOBULIN FC RECEPTOR"/>
    <property type="match status" value="1"/>
</dbReference>
<feature type="domain" description="Ig-like" evidence="4">
    <location>
        <begin position="210"/>
        <end position="286"/>
    </location>
</feature>
<feature type="compositionally biased region" description="Basic and acidic residues" evidence="3">
    <location>
        <begin position="56"/>
        <end position="73"/>
    </location>
</feature>
<reference evidence="5 6" key="1">
    <citation type="submission" date="2021-06" db="EMBL/GenBank/DDBJ databases">
        <authorList>
            <person name="Palmer J.M."/>
        </authorList>
    </citation>
    <scope>NUCLEOTIDE SEQUENCE [LARGE SCALE GENOMIC DNA]</scope>
    <source>
        <strain evidence="5 6">MEX-2019</strain>
        <tissue evidence="5">Muscle</tissue>
    </source>
</reference>
<dbReference type="InterPro" id="IPR036179">
    <property type="entry name" value="Ig-like_dom_sf"/>
</dbReference>
<dbReference type="InterPro" id="IPR003599">
    <property type="entry name" value="Ig_sub"/>
</dbReference>
<dbReference type="GO" id="GO:0007166">
    <property type="term" value="P:cell surface receptor signaling pathway"/>
    <property type="evidence" value="ECO:0007669"/>
    <property type="project" value="TreeGrafter"/>
</dbReference>
<keyword evidence="2" id="KW-1015">Disulfide bond</keyword>
<dbReference type="Pfam" id="PF13895">
    <property type="entry name" value="Ig_2"/>
    <property type="match status" value="1"/>
</dbReference>
<dbReference type="Proteomes" id="UP001311232">
    <property type="component" value="Unassembled WGS sequence"/>
</dbReference>
<evidence type="ECO:0000259" key="4">
    <source>
        <dbReference type="PROSITE" id="PS50835"/>
    </source>
</evidence>
<feature type="domain" description="Ig-like" evidence="4">
    <location>
        <begin position="93"/>
        <end position="208"/>
    </location>
</feature>
<protein>
    <recommendedName>
        <fullName evidence="4">Ig-like domain-containing protein</fullName>
    </recommendedName>
</protein>
<evidence type="ECO:0000313" key="6">
    <source>
        <dbReference type="Proteomes" id="UP001311232"/>
    </source>
</evidence>
<evidence type="ECO:0000256" key="1">
    <source>
        <dbReference type="ARBA" id="ARBA00022729"/>
    </source>
</evidence>
<dbReference type="SMART" id="SM00409">
    <property type="entry name" value="IG"/>
    <property type="match status" value="2"/>
</dbReference>
<organism evidence="5 6">
    <name type="scientific">Crenichthys baileyi</name>
    <name type="common">White River springfish</name>
    <dbReference type="NCBI Taxonomy" id="28760"/>
    <lineage>
        <taxon>Eukaryota</taxon>
        <taxon>Metazoa</taxon>
        <taxon>Chordata</taxon>
        <taxon>Craniata</taxon>
        <taxon>Vertebrata</taxon>
        <taxon>Euteleostomi</taxon>
        <taxon>Actinopterygii</taxon>
        <taxon>Neopterygii</taxon>
        <taxon>Teleostei</taxon>
        <taxon>Neoteleostei</taxon>
        <taxon>Acanthomorphata</taxon>
        <taxon>Ovalentaria</taxon>
        <taxon>Atherinomorphae</taxon>
        <taxon>Cyprinodontiformes</taxon>
        <taxon>Goodeidae</taxon>
        <taxon>Crenichthys</taxon>
    </lineage>
</organism>
<feature type="region of interest" description="Disordered" evidence="3">
    <location>
        <begin position="1"/>
        <end position="88"/>
    </location>
</feature>
<dbReference type="EMBL" id="JAHHUM010001543">
    <property type="protein sequence ID" value="KAK5610675.1"/>
    <property type="molecule type" value="Genomic_DNA"/>
</dbReference>
<gene>
    <name evidence="5" type="ORF">CRENBAI_001562</name>
</gene>
<dbReference type="InterPro" id="IPR007110">
    <property type="entry name" value="Ig-like_dom"/>
</dbReference>
<sequence>MKGLVASKSNEVDQEHKVSKTCGQEGRVLRTTARPVGRNDSQRPVPNPKAQGCDPLIHRDKPQHKTAELEGNKQTHPIPPPLPVGHSRVEESPAPLEEMGSRAHAVHGGLTSLVCCITDKAGLTVSPSRSQFFEGDSVSLSCEEDNSSAGWTVRRNTTSRTRTQCADGWGKPAGSTCNISYLLEKDTGVYWCESREGAASSSIHLTVSGGSVILQSPVLPVMEGDDVTLSCLMENDRSSVPAAFIKDGVFIGSEPNMTLHHVTSSDEGLYKCNIRGHGESPSSWISVKSQEVEENEAGDDSIIYSDVRITEHHQTRKQLSKESDPAAVYSAVRTEDMNYGQIVIKSKKQKSKPGGSDPAAVYSAVRTEDVSYSQMLIRGNRNREFSPELDVVYSSLK</sequence>
<dbReference type="PANTHER" id="PTHR11481:SF64">
    <property type="entry name" value="FC RECEPTOR-LIKE PROTEIN 4"/>
    <property type="match status" value="1"/>
</dbReference>
<dbReference type="AlphaFoldDB" id="A0AAV9RP48"/>
<evidence type="ECO:0000256" key="2">
    <source>
        <dbReference type="ARBA" id="ARBA00023157"/>
    </source>
</evidence>
<comment type="caution">
    <text evidence="5">The sequence shown here is derived from an EMBL/GenBank/DDBJ whole genome shotgun (WGS) entry which is preliminary data.</text>
</comment>
<dbReference type="GO" id="GO:0004888">
    <property type="term" value="F:transmembrane signaling receptor activity"/>
    <property type="evidence" value="ECO:0007669"/>
    <property type="project" value="TreeGrafter"/>
</dbReference>
<dbReference type="PROSITE" id="PS50835">
    <property type="entry name" value="IG_LIKE"/>
    <property type="match status" value="2"/>
</dbReference>
<evidence type="ECO:0000256" key="3">
    <source>
        <dbReference type="SAM" id="MobiDB-lite"/>
    </source>
</evidence>
<dbReference type="InterPro" id="IPR013783">
    <property type="entry name" value="Ig-like_fold"/>
</dbReference>
<dbReference type="GO" id="GO:0009897">
    <property type="term" value="C:external side of plasma membrane"/>
    <property type="evidence" value="ECO:0007669"/>
    <property type="project" value="TreeGrafter"/>
</dbReference>
<evidence type="ECO:0000313" key="5">
    <source>
        <dbReference type="EMBL" id="KAK5610675.1"/>
    </source>
</evidence>
<accession>A0AAV9RP48</accession>
<name>A0AAV9RP48_9TELE</name>
<keyword evidence="6" id="KW-1185">Reference proteome</keyword>
<dbReference type="InterPro" id="IPR050488">
    <property type="entry name" value="Ig_Fc_receptor"/>
</dbReference>
<dbReference type="Gene3D" id="2.60.40.10">
    <property type="entry name" value="Immunoglobulins"/>
    <property type="match status" value="2"/>
</dbReference>
<keyword evidence="1" id="KW-0732">Signal</keyword>
<proteinExistence type="predicted"/>
<dbReference type="GO" id="GO:0006955">
    <property type="term" value="P:immune response"/>
    <property type="evidence" value="ECO:0007669"/>
    <property type="project" value="TreeGrafter"/>
</dbReference>